<feature type="transmembrane region" description="Helical" evidence="7">
    <location>
        <begin position="269"/>
        <end position="291"/>
    </location>
</feature>
<feature type="transmembrane region" description="Helical" evidence="7">
    <location>
        <begin position="6"/>
        <end position="25"/>
    </location>
</feature>
<proteinExistence type="inferred from homology"/>
<dbReference type="PATRIC" id="fig|742726.3.peg.1029"/>
<feature type="transmembrane region" description="Helical" evidence="7">
    <location>
        <begin position="230"/>
        <end position="248"/>
    </location>
</feature>
<dbReference type="GO" id="GO:0005886">
    <property type="term" value="C:plasma membrane"/>
    <property type="evidence" value="ECO:0007669"/>
    <property type="project" value="TreeGrafter"/>
</dbReference>
<feature type="transmembrane region" description="Helical" evidence="7">
    <location>
        <begin position="45"/>
        <end position="65"/>
    </location>
</feature>
<dbReference type="GO" id="GO:0005412">
    <property type="term" value="F:D-glucose:sodium symporter activity"/>
    <property type="evidence" value="ECO:0007669"/>
    <property type="project" value="TreeGrafter"/>
</dbReference>
<evidence type="ECO:0000256" key="2">
    <source>
        <dbReference type="ARBA" id="ARBA00006434"/>
    </source>
</evidence>
<keyword evidence="3 7" id="KW-0812">Transmembrane</keyword>
<feature type="transmembrane region" description="Helical" evidence="7">
    <location>
        <begin position="77"/>
        <end position="100"/>
    </location>
</feature>
<dbReference type="PANTHER" id="PTHR11819">
    <property type="entry name" value="SOLUTE CARRIER FAMILY 5"/>
    <property type="match status" value="1"/>
</dbReference>
<keyword evidence="4 7" id="KW-1133">Transmembrane helix</keyword>
<dbReference type="OrthoDB" id="9814523at2"/>
<evidence type="ECO:0000256" key="4">
    <source>
        <dbReference type="ARBA" id="ARBA00022989"/>
    </source>
</evidence>
<evidence type="ECO:0000256" key="6">
    <source>
        <dbReference type="RuleBase" id="RU362091"/>
    </source>
</evidence>
<feature type="transmembrane region" description="Helical" evidence="7">
    <location>
        <begin position="155"/>
        <end position="175"/>
    </location>
</feature>
<evidence type="ECO:0000313" key="8">
    <source>
        <dbReference type="EMBL" id="EJZ65231.1"/>
    </source>
</evidence>
<feature type="transmembrane region" description="Helical" evidence="7">
    <location>
        <begin position="385"/>
        <end position="405"/>
    </location>
</feature>
<comment type="subcellular location">
    <subcellularLocation>
        <location evidence="1">Membrane</location>
        <topology evidence="1">Multi-pass membrane protein</topology>
    </subcellularLocation>
</comment>
<evidence type="ECO:0000256" key="7">
    <source>
        <dbReference type="SAM" id="Phobius"/>
    </source>
</evidence>
<evidence type="ECO:0000256" key="3">
    <source>
        <dbReference type="ARBA" id="ARBA00022692"/>
    </source>
</evidence>
<comment type="similarity">
    <text evidence="2 6">Belongs to the sodium:solute symporter (SSF) (TC 2.A.21) family.</text>
</comment>
<dbReference type="InterPro" id="IPR001734">
    <property type="entry name" value="Na/solute_symporter"/>
</dbReference>
<dbReference type="Gene3D" id="1.20.1730.10">
    <property type="entry name" value="Sodium/glucose cotransporter"/>
    <property type="match status" value="1"/>
</dbReference>
<dbReference type="NCBIfam" id="TIGR00813">
    <property type="entry name" value="sss"/>
    <property type="match status" value="1"/>
</dbReference>
<feature type="transmembrane region" description="Helical" evidence="7">
    <location>
        <begin position="187"/>
        <end position="210"/>
    </location>
</feature>
<evidence type="ECO:0000256" key="5">
    <source>
        <dbReference type="ARBA" id="ARBA00023136"/>
    </source>
</evidence>
<evidence type="ECO:0000313" key="9">
    <source>
        <dbReference type="Proteomes" id="UP000006044"/>
    </source>
</evidence>
<accession>K0X466</accession>
<dbReference type="AlphaFoldDB" id="K0X466"/>
<dbReference type="STRING" id="742726.HMPREF9448_00962"/>
<dbReference type="PANTHER" id="PTHR11819:SF195">
    <property type="entry name" value="SODIUM_GLUCOSE COTRANSPORTER 4"/>
    <property type="match status" value="1"/>
</dbReference>
<dbReference type="CDD" id="cd10329">
    <property type="entry name" value="SLC5sbd_SGLT1-like"/>
    <property type="match status" value="1"/>
</dbReference>
<dbReference type="InterPro" id="IPR038377">
    <property type="entry name" value="Na/Glc_symporter_sf"/>
</dbReference>
<dbReference type="EMBL" id="ADLE01000007">
    <property type="protein sequence ID" value="EJZ65231.1"/>
    <property type="molecule type" value="Genomic_DNA"/>
</dbReference>
<dbReference type="HOGENOM" id="CLU_018808_9_3_10"/>
<protein>
    <submittedName>
        <fullName evidence="8">Solute:sodium symporter (SSS) family transporter</fullName>
    </submittedName>
</protein>
<organism evidence="8 9">
    <name type="scientific">Barnesiella intestinihominis YIT 11860</name>
    <dbReference type="NCBI Taxonomy" id="742726"/>
    <lineage>
        <taxon>Bacteria</taxon>
        <taxon>Pseudomonadati</taxon>
        <taxon>Bacteroidota</taxon>
        <taxon>Bacteroidia</taxon>
        <taxon>Bacteroidales</taxon>
        <taxon>Barnesiellaceae</taxon>
        <taxon>Barnesiella</taxon>
    </lineage>
</organism>
<feature type="transmembrane region" description="Helical" evidence="7">
    <location>
        <begin position="472"/>
        <end position="490"/>
    </location>
</feature>
<feature type="transmembrane region" description="Helical" evidence="7">
    <location>
        <begin position="526"/>
        <end position="545"/>
    </location>
</feature>
<gene>
    <name evidence="8" type="ORF">HMPREF9448_00962</name>
</gene>
<dbReference type="eggNOG" id="COG4146">
    <property type="taxonomic scope" value="Bacteria"/>
</dbReference>
<feature type="transmembrane region" description="Helical" evidence="7">
    <location>
        <begin position="121"/>
        <end position="149"/>
    </location>
</feature>
<sequence length="546" mass="61229">MELNISNIDIVVILLFVVGIIWWALKNRKNENASEYFLAGKSQNWFVVGSSLFAASVSSSTLMGHSGEGFISGIAVFNYNVGAIFVIIFVSLFFLPFYIKSGIYTIPEYLGRRFDNRSRKYFSFITIIGNVFLDAGAALYTGALILKIIFPEIDMMWIIIGMALMAGTYTIIGGLSSAINADMIQSIILIAGSVLLSIFCFNSVGGWENFVEHFHDGVWLNLIRPNSDTTVPWFSIFLSIPILGFYFWGNNQVIVQRVMSAKTVNEGRLGFLFVAFLYVFTLFIFIAPGMVGRMIDLFGVGDTLPNEIIDGNTLRAQYGIDTNEVYPRLILKLLPVGLIGVMIACMVSALTSTLSATLSSVSTLFTMDFYKSWRPESSPRHLVRVGQWTSFITLVVAVLWAPLIGKFASLVAYYQEFSSYLAPPIVGTFLVGLFWKGSTRNGAFAGLMSGLAMSALIMTYKFGFGGVVPFHFLLWVPILLILSVLVNIIVSKCDRNKETDVETYTWNKSVWQDDTRELKTVPWYKNFRYISIALIIIALLEYWWFF</sequence>
<dbReference type="RefSeq" id="WP_008861455.1">
    <property type="nucleotide sequence ID" value="NZ_CAXSYG010000007.1"/>
</dbReference>
<feature type="transmembrane region" description="Helical" evidence="7">
    <location>
        <begin position="417"/>
        <end position="435"/>
    </location>
</feature>
<reference evidence="8 9" key="1">
    <citation type="submission" date="2012-08" db="EMBL/GenBank/DDBJ databases">
        <title>The Genome Sequence of Barnesiella intestinihominis YIT 11860.</title>
        <authorList>
            <consortium name="The Broad Institute Genome Sequencing Platform"/>
            <person name="Earl A."/>
            <person name="Ward D."/>
            <person name="Feldgarden M."/>
            <person name="Gevers D."/>
            <person name="Morotomi M."/>
            <person name="Walker B."/>
            <person name="Young S.K."/>
            <person name="Zeng Q."/>
            <person name="Gargeya S."/>
            <person name="Fitzgerald M."/>
            <person name="Haas B."/>
            <person name="Abouelleil A."/>
            <person name="Alvarado L."/>
            <person name="Arachchi H.M."/>
            <person name="Berlin A.M."/>
            <person name="Chapman S.B."/>
            <person name="Goldberg J."/>
            <person name="Griggs A."/>
            <person name="Gujja S."/>
            <person name="Hansen M."/>
            <person name="Howarth C."/>
            <person name="Imamovic A."/>
            <person name="Larimer J."/>
            <person name="McCowen C."/>
            <person name="Montmayeur A."/>
            <person name="Murphy C."/>
            <person name="Neiman D."/>
            <person name="Pearson M."/>
            <person name="Priest M."/>
            <person name="Roberts A."/>
            <person name="Saif S."/>
            <person name="Shea T."/>
            <person name="Sisk P."/>
            <person name="Sykes S."/>
            <person name="Wortman J."/>
            <person name="Nusbaum C."/>
            <person name="Birren B."/>
        </authorList>
    </citation>
    <scope>NUCLEOTIDE SEQUENCE [LARGE SCALE GENOMIC DNA]</scope>
    <source>
        <strain evidence="8 9">YIT 11860</strain>
    </source>
</reference>
<dbReference type="GeneID" id="77848266"/>
<keyword evidence="9" id="KW-1185">Reference proteome</keyword>
<comment type="caution">
    <text evidence="8">The sequence shown here is derived from an EMBL/GenBank/DDBJ whole genome shotgun (WGS) entry which is preliminary data.</text>
</comment>
<feature type="transmembrane region" description="Helical" evidence="7">
    <location>
        <begin position="442"/>
        <end position="460"/>
    </location>
</feature>
<feature type="transmembrane region" description="Helical" evidence="7">
    <location>
        <begin position="336"/>
        <end position="365"/>
    </location>
</feature>
<name>K0X466_9BACT</name>
<dbReference type="Pfam" id="PF00474">
    <property type="entry name" value="SSF"/>
    <property type="match status" value="1"/>
</dbReference>
<keyword evidence="5 7" id="KW-0472">Membrane</keyword>
<dbReference type="PROSITE" id="PS50283">
    <property type="entry name" value="NA_SOLUT_SYMP_3"/>
    <property type="match status" value="1"/>
</dbReference>
<dbReference type="Proteomes" id="UP000006044">
    <property type="component" value="Unassembled WGS sequence"/>
</dbReference>
<evidence type="ECO:0000256" key="1">
    <source>
        <dbReference type="ARBA" id="ARBA00004141"/>
    </source>
</evidence>